<proteinExistence type="predicted"/>
<dbReference type="Proteomes" id="UP001596091">
    <property type="component" value="Unassembled WGS sequence"/>
</dbReference>
<organism evidence="2 3">
    <name type="scientific">Acidicapsa dinghuensis</name>
    <dbReference type="NCBI Taxonomy" id="2218256"/>
    <lineage>
        <taxon>Bacteria</taxon>
        <taxon>Pseudomonadati</taxon>
        <taxon>Acidobacteriota</taxon>
        <taxon>Terriglobia</taxon>
        <taxon>Terriglobales</taxon>
        <taxon>Acidobacteriaceae</taxon>
        <taxon>Acidicapsa</taxon>
    </lineage>
</organism>
<dbReference type="CDD" id="cd09872">
    <property type="entry name" value="PIN_Sll0205-like"/>
    <property type="match status" value="1"/>
</dbReference>
<dbReference type="InterPro" id="IPR029060">
    <property type="entry name" value="PIN-like_dom_sf"/>
</dbReference>
<evidence type="ECO:0000313" key="3">
    <source>
        <dbReference type="Proteomes" id="UP001596091"/>
    </source>
</evidence>
<accession>A0ABW1EK19</accession>
<keyword evidence="3" id="KW-1185">Reference proteome</keyword>
<dbReference type="InterPro" id="IPR002716">
    <property type="entry name" value="PIN_dom"/>
</dbReference>
<name>A0ABW1EK19_9BACT</name>
<dbReference type="Gene3D" id="3.40.50.1010">
    <property type="entry name" value="5'-nuclease"/>
    <property type="match status" value="1"/>
</dbReference>
<dbReference type="InterPro" id="IPR041705">
    <property type="entry name" value="PIN_Sll0205"/>
</dbReference>
<protein>
    <submittedName>
        <fullName evidence="2">Type II toxin-antitoxin system VapC family toxin</fullName>
    </submittedName>
</protein>
<dbReference type="EMBL" id="JBHSPH010000010">
    <property type="protein sequence ID" value="MFC5864545.1"/>
    <property type="molecule type" value="Genomic_DNA"/>
</dbReference>
<feature type="domain" description="PIN" evidence="1">
    <location>
        <begin position="1"/>
        <end position="118"/>
    </location>
</feature>
<sequence length="126" mass="13947">MLLDTHTLLWAMGNHPRLSNLARAAIANRTNECYISVVSVWEAATKYRSGKLPEAAPLVTNPSRILTALQFKPLSLELEHAHLAGSMANPHKDPFDRMLAAQALLEGLTLISNDVAFDTMLVTRIW</sequence>
<evidence type="ECO:0000259" key="1">
    <source>
        <dbReference type="Pfam" id="PF01850"/>
    </source>
</evidence>
<dbReference type="PANTHER" id="PTHR36173:SF2">
    <property type="entry name" value="RIBONUCLEASE VAPC16"/>
    <property type="match status" value="1"/>
</dbReference>
<dbReference type="PANTHER" id="PTHR36173">
    <property type="entry name" value="RIBONUCLEASE VAPC16-RELATED"/>
    <property type="match status" value="1"/>
</dbReference>
<dbReference type="SUPFAM" id="SSF88723">
    <property type="entry name" value="PIN domain-like"/>
    <property type="match status" value="1"/>
</dbReference>
<dbReference type="InterPro" id="IPR052919">
    <property type="entry name" value="TA_system_RNase"/>
</dbReference>
<comment type="caution">
    <text evidence="2">The sequence shown here is derived from an EMBL/GenBank/DDBJ whole genome shotgun (WGS) entry which is preliminary data.</text>
</comment>
<evidence type="ECO:0000313" key="2">
    <source>
        <dbReference type="EMBL" id="MFC5864545.1"/>
    </source>
</evidence>
<dbReference type="RefSeq" id="WP_263333010.1">
    <property type="nucleotide sequence ID" value="NZ_JAGSYH010000001.1"/>
</dbReference>
<reference evidence="3" key="1">
    <citation type="journal article" date="2019" name="Int. J. Syst. Evol. Microbiol.">
        <title>The Global Catalogue of Microorganisms (GCM) 10K type strain sequencing project: providing services to taxonomists for standard genome sequencing and annotation.</title>
        <authorList>
            <consortium name="The Broad Institute Genomics Platform"/>
            <consortium name="The Broad Institute Genome Sequencing Center for Infectious Disease"/>
            <person name="Wu L."/>
            <person name="Ma J."/>
        </authorList>
    </citation>
    <scope>NUCLEOTIDE SEQUENCE [LARGE SCALE GENOMIC DNA]</scope>
    <source>
        <strain evidence="3">JCM 4087</strain>
    </source>
</reference>
<gene>
    <name evidence="2" type="ORF">ACFPT7_19715</name>
</gene>
<dbReference type="Pfam" id="PF01850">
    <property type="entry name" value="PIN"/>
    <property type="match status" value="1"/>
</dbReference>